<keyword evidence="2" id="KW-1185">Reference proteome</keyword>
<dbReference type="AlphaFoldDB" id="A0ABD2N0F8"/>
<protein>
    <submittedName>
        <fullName evidence="1">Uncharacterized protein</fullName>
    </submittedName>
</protein>
<reference evidence="1 2" key="1">
    <citation type="journal article" date="2021" name="BMC Biol.">
        <title>Horizontally acquired antibacterial genes associated with adaptive radiation of ladybird beetles.</title>
        <authorList>
            <person name="Li H.S."/>
            <person name="Tang X.F."/>
            <person name="Huang Y.H."/>
            <person name="Xu Z.Y."/>
            <person name="Chen M.L."/>
            <person name="Du X.Y."/>
            <person name="Qiu B.Y."/>
            <person name="Chen P.T."/>
            <person name="Zhang W."/>
            <person name="Slipinski A."/>
            <person name="Escalona H.E."/>
            <person name="Waterhouse R.M."/>
            <person name="Zwick A."/>
            <person name="Pang H."/>
        </authorList>
    </citation>
    <scope>NUCLEOTIDE SEQUENCE [LARGE SCALE GENOMIC DNA]</scope>
    <source>
        <strain evidence="1">SYSU2018</strain>
    </source>
</reference>
<accession>A0ABD2N0F8</accession>
<dbReference type="PANTHER" id="PTHR40552:SF6">
    <property type="entry name" value="FI09606P-RELATED"/>
    <property type="match status" value="1"/>
</dbReference>
<sequence>MALIHKPVTWSKPIVDEVITVADELFAHTIKEAGPGFNPWETSMDPYNVAKDYRVGVLQANCQLRATTQTGILDISDPYTLNLRQGLERFFAENSYGILYSAPNLCYAVWEEENVGLPIIYLYDPNRRGPTGLPCSHGTACVLTFGSPKLTADHVLACIATAEEKREKFILIPVEITVGPYKTSKKKIKTKPKTAGEESKSMMKLLAHQANLDERRAARKKAIEQKKKADAKKKFWQGRNGYFAIPKSQSILRGTRCLTSACYQEKTRGFQDIPVCIVAFVANCIVPISEWTWKEIDAVLDTGDQLYIDSYIAYSPRDKKLGLENVVRNIFIMNKKAHVTIYKPITLFGFHSNQLARNFEKWFLDENFCMVNYLDQWVGVFFKKGYYFLFDPHERGPTGCRGGQDGAACVLKFEKIEDLATKLINNLLPTNLNSNNEEQEEAYELVLIRLEGGVCQCG</sequence>
<proteinExistence type="predicted"/>
<comment type="caution">
    <text evidence="1">The sequence shown here is derived from an EMBL/GenBank/DDBJ whole genome shotgun (WGS) entry which is preliminary data.</text>
</comment>
<gene>
    <name evidence="1" type="ORF">HHI36_022372</name>
</gene>
<dbReference type="PANTHER" id="PTHR40552">
    <property type="entry name" value="AT05186P-RELATED"/>
    <property type="match status" value="1"/>
</dbReference>
<dbReference type="Gene3D" id="3.90.70.120">
    <property type="match status" value="1"/>
</dbReference>
<evidence type="ECO:0000313" key="1">
    <source>
        <dbReference type="EMBL" id="KAL3271902.1"/>
    </source>
</evidence>
<dbReference type="Proteomes" id="UP001516400">
    <property type="component" value="Unassembled WGS sequence"/>
</dbReference>
<name>A0ABD2N0F8_9CUCU</name>
<evidence type="ECO:0000313" key="2">
    <source>
        <dbReference type="Proteomes" id="UP001516400"/>
    </source>
</evidence>
<organism evidence="1 2">
    <name type="scientific">Cryptolaemus montrouzieri</name>
    <dbReference type="NCBI Taxonomy" id="559131"/>
    <lineage>
        <taxon>Eukaryota</taxon>
        <taxon>Metazoa</taxon>
        <taxon>Ecdysozoa</taxon>
        <taxon>Arthropoda</taxon>
        <taxon>Hexapoda</taxon>
        <taxon>Insecta</taxon>
        <taxon>Pterygota</taxon>
        <taxon>Neoptera</taxon>
        <taxon>Endopterygota</taxon>
        <taxon>Coleoptera</taxon>
        <taxon>Polyphaga</taxon>
        <taxon>Cucujiformia</taxon>
        <taxon>Coccinelloidea</taxon>
        <taxon>Coccinellidae</taxon>
        <taxon>Scymninae</taxon>
        <taxon>Scymnini</taxon>
        <taxon>Cryptolaemus</taxon>
    </lineage>
</organism>
<dbReference type="EMBL" id="JABFTP020000042">
    <property type="protein sequence ID" value="KAL3271902.1"/>
    <property type="molecule type" value="Genomic_DNA"/>
</dbReference>